<evidence type="ECO:0000256" key="1">
    <source>
        <dbReference type="ARBA" id="ARBA00022603"/>
    </source>
</evidence>
<dbReference type="RefSeq" id="WP_341986130.1">
    <property type="nucleotide sequence ID" value="NZ_JBBYAF010000061.1"/>
</dbReference>
<comment type="caution">
    <text evidence="4">The sequence shown here is derived from an EMBL/GenBank/DDBJ whole genome shotgun (WGS) entry which is preliminary data.</text>
</comment>
<evidence type="ECO:0000256" key="2">
    <source>
        <dbReference type="ARBA" id="ARBA00022679"/>
    </source>
</evidence>
<proteinExistence type="predicted"/>
<organism evidence="4 5">
    <name type="scientific">Rossellomorea oryzaecorticis</name>
    <dbReference type="NCBI Taxonomy" id="1396505"/>
    <lineage>
        <taxon>Bacteria</taxon>
        <taxon>Bacillati</taxon>
        <taxon>Bacillota</taxon>
        <taxon>Bacilli</taxon>
        <taxon>Bacillales</taxon>
        <taxon>Bacillaceae</taxon>
        <taxon>Rossellomorea</taxon>
    </lineage>
</organism>
<evidence type="ECO:0000313" key="4">
    <source>
        <dbReference type="EMBL" id="MEL3974583.1"/>
    </source>
</evidence>
<gene>
    <name evidence="4" type="ORF">AAEO50_20035</name>
</gene>
<sequence length="199" mass="22759">MLFSLQKQFKRPRGILGWVVGKIMEFDNRRINKWSLQQLPIQQGDHILEVGFGPGYCIDKIVQNDSGTTIDGVDISSTMKEAAHQKNKEAIQKGRVRLFVHDISQFQIDDDPYDHIFSVNNYPLWTDTNRALYHLHQMLKPGGTMVITVQPRGEEEKDSRALLYAEQISNELTNAGFKNIQISYKKIRPALTVCVKGTK</sequence>
<protein>
    <submittedName>
        <fullName evidence="4">Class I SAM-dependent methyltransferase</fullName>
        <ecNumber evidence="4">2.1.-.-</ecNumber>
    </submittedName>
</protein>
<name>A0ABU9KIC3_9BACI</name>
<dbReference type="PANTHER" id="PTHR43861:SF1">
    <property type="entry name" value="TRANS-ACONITATE 2-METHYLTRANSFERASE"/>
    <property type="match status" value="1"/>
</dbReference>
<keyword evidence="5" id="KW-1185">Reference proteome</keyword>
<feature type="domain" description="Methyltransferase" evidence="3">
    <location>
        <begin position="47"/>
        <end position="143"/>
    </location>
</feature>
<dbReference type="EC" id="2.1.-.-" evidence="4"/>
<dbReference type="CDD" id="cd02440">
    <property type="entry name" value="AdoMet_MTases"/>
    <property type="match status" value="1"/>
</dbReference>
<evidence type="ECO:0000259" key="3">
    <source>
        <dbReference type="Pfam" id="PF13649"/>
    </source>
</evidence>
<dbReference type="Gene3D" id="3.40.50.150">
    <property type="entry name" value="Vaccinia Virus protein VP39"/>
    <property type="match status" value="1"/>
</dbReference>
<dbReference type="InterPro" id="IPR041698">
    <property type="entry name" value="Methyltransf_25"/>
</dbReference>
<keyword evidence="2 4" id="KW-0808">Transferase</keyword>
<dbReference type="Proteomes" id="UP001389717">
    <property type="component" value="Unassembled WGS sequence"/>
</dbReference>
<evidence type="ECO:0000313" key="5">
    <source>
        <dbReference type="Proteomes" id="UP001389717"/>
    </source>
</evidence>
<dbReference type="GO" id="GO:0008168">
    <property type="term" value="F:methyltransferase activity"/>
    <property type="evidence" value="ECO:0007669"/>
    <property type="project" value="UniProtKB-KW"/>
</dbReference>
<keyword evidence="1 4" id="KW-0489">Methyltransferase</keyword>
<dbReference type="Pfam" id="PF13649">
    <property type="entry name" value="Methyltransf_25"/>
    <property type="match status" value="1"/>
</dbReference>
<dbReference type="GO" id="GO:0032259">
    <property type="term" value="P:methylation"/>
    <property type="evidence" value="ECO:0007669"/>
    <property type="project" value="UniProtKB-KW"/>
</dbReference>
<dbReference type="EMBL" id="JBBYAF010000061">
    <property type="protein sequence ID" value="MEL3974583.1"/>
    <property type="molecule type" value="Genomic_DNA"/>
</dbReference>
<dbReference type="InterPro" id="IPR029063">
    <property type="entry name" value="SAM-dependent_MTases_sf"/>
</dbReference>
<accession>A0ABU9KIC3</accession>
<dbReference type="SUPFAM" id="SSF53335">
    <property type="entry name" value="S-adenosyl-L-methionine-dependent methyltransferases"/>
    <property type="match status" value="1"/>
</dbReference>
<reference evidence="4 5" key="1">
    <citation type="submission" date="2024-04" db="EMBL/GenBank/DDBJ databases">
        <title>Bacillus oryzaecorticis sp. nov., a moderately halophilic bacterium isolated from rice husks.</title>
        <authorList>
            <person name="Zhu H.-S."/>
        </authorList>
    </citation>
    <scope>NUCLEOTIDE SEQUENCE [LARGE SCALE GENOMIC DNA]</scope>
    <source>
        <strain evidence="4 5">ZC255</strain>
    </source>
</reference>
<dbReference type="PANTHER" id="PTHR43861">
    <property type="entry name" value="TRANS-ACONITATE 2-METHYLTRANSFERASE-RELATED"/>
    <property type="match status" value="1"/>
</dbReference>